<dbReference type="Proteomes" id="UP000827284">
    <property type="component" value="Unassembled WGS sequence"/>
</dbReference>
<proteinExistence type="predicted"/>
<comment type="caution">
    <text evidence="2">The sequence shown here is derived from an EMBL/GenBank/DDBJ whole genome shotgun (WGS) entry which is preliminary data.</text>
</comment>
<name>A0A9P3HEX8_9FUNG</name>
<feature type="region of interest" description="Disordered" evidence="1">
    <location>
        <begin position="54"/>
        <end position="139"/>
    </location>
</feature>
<keyword evidence="3" id="KW-1185">Reference proteome</keyword>
<accession>A0A9P3HEX8</accession>
<dbReference type="InterPro" id="IPR032675">
    <property type="entry name" value="LRR_dom_sf"/>
</dbReference>
<evidence type="ECO:0000256" key="1">
    <source>
        <dbReference type="SAM" id="MobiDB-lite"/>
    </source>
</evidence>
<gene>
    <name evidence="2" type="ORF">EMPS_07436</name>
</gene>
<reference evidence="2" key="1">
    <citation type="submission" date="2021-11" db="EMBL/GenBank/DDBJ databases">
        <authorList>
            <person name="Herlambang A."/>
            <person name="Guo Y."/>
            <person name="Takashima Y."/>
            <person name="Nishizawa T."/>
        </authorList>
    </citation>
    <scope>NUCLEOTIDE SEQUENCE</scope>
    <source>
        <strain evidence="2">E1425</strain>
    </source>
</reference>
<evidence type="ECO:0000313" key="3">
    <source>
        <dbReference type="Proteomes" id="UP000827284"/>
    </source>
</evidence>
<feature type="compositionally biased region" description="Polar residues" evidence="1">
    <location>
        <begin position="64"/>
        <end position="90"/>
    </location>
</feature>
<dbReference type="Gene3D" id="3.80.10.10">
    <property type="entry name" value="Ribonuclease Inhibitor"/>
    <property type="match status" value="1"/>
</dbReference>
<organism evidence="2 3">
    <name type="scientific">Entomortierella parvispora</name>
    <dbReference type="NCBI Taxonomy" id="205924"/>
    <lineage>
        <taxon>Eukaryota</taxon>
        <taxon>Fungi</taxon>
        <taxon>Fungi incertae sedis</taxon>
        <taxon>Mucoromycota</taxon>
        <taxon>Mortierellomycotina</taxon>
        <taxon>Mortierellomycetes</taxon>
        <taxon>Mortierellales</taxon>
        <taxon>Mortierellaceae</taxon>
        <taxon>Entomortierella</taxon>
    </lineage>
</organism>
<dbReference type="EMBL" id="BQFW01000010">
    <property type="protein sequence ID" value="GJJ75078.1"/>
    <property type="molecule type" value="Genomic_DNA"/>
</dbReference>
<dbReference type="SUPFAM" id="SSF52047">
    <property type="entry name" value="RNI-like"/>
    <property type="match status" value="1"/>
</dbReference>
<dbReference type="AlphaFoldDB" id="A0A9P3HEX8"/>
<sequence>MTPLVWYLIDDSQPYKIPIEVLRRNAHWIRILERHHRFLDLNSILVDDDACGQPCSPLSKEQRPQSANTREVRSPSTSTYMTQSPPSRISTAPRWRLPWRRSQQRPPETTTHQGQQRPNLYNSKKEPPAKQTTFSKSEVAQPRITIKTSSGMVLLKQLTFSAWIPGVDKVLRMNPNLEQLTWQGASLNKDVPVGIWDALLGDIPLSSSLLSEVPSPFQKLRDIHFKRCNLDATLLLPVLEKLPGLRILRFTDVVLLNMNSVRPSNTSTDLAVGGVSTNNPQRRRMIPSYRLHQIRQIRLGIGLQKSGSLEAIVRYCPYLMRLVLESDFDAWSGGGVLFHHHLQSLDLEMLTHWLSPPAAAALAPKQDTFLVFVQHLKQSCPRLRAIEYVAPRARLEGVPLLSDEQACIFAQCLETGGAMALPKQFMIGSYQPLLGDAAETRAEPRGIQSEQESIRAADEQDEKDLAIFLAINSGGRVKIEDLPSYFKVEFKADLCRLDHLTAWALCQASMTLQSVSLFLSHGIINGEEENIRHSLRNAFQILTTCQGLRSFKLEFDYQNSTSQPIALATYCHDIPNPQHLTPAAWILFDAPWNCPGLETLVLSGIKRSIYLDREKSLRTLSTLFTNIAPEVNYSFLSK</sequence>
<feature type="compositionally biased region" description="Polar residues" evidence="1">
    <location>
        <begin position="104"/>
        <end position="122"/>
    </location>
</feature>
<protein>
    <submittedName>
        <fullName evidence="2">Uncharacterized protein</fullName>
    </submittedName>
</protein>
<reference evidence="2" key="2">
    <citation type="journal article" date="2022" name="Microbiol. Resour. Announc.">
        <title>Whole-Genome Sequence of Entomortierella parvispora E1425, a Mucoromycotan Fungus Associated with Burkholderiaceae-Related Endosymbiotic Bacteria.</title>
        <authorList>
            <person name="Herlambang A."/>
            <person name="Guo Y."/>
            <person name="Takashima Y."/>
            <person name="Narisawa K."/>
            <person name="Ohta H."/>
            <person name="Nishizawa T."/>
        </authorList>
    </citation>
    <scope>NUCLEOTIDE SEQUENCE</scope>
    <source>
        <strain evidence="2">E1425</strain>
    </source>
</reference>
<dbReference type="OrthoDB" id="2348921at2759"/>
<evidence type="ECO:0000313" key="2">
    <source>
        <dbReference type="EMBL" id="GJJ75078.1"/>
    </source>
</evidence>